<reference evidence="1 2" key="1">
    <citation type="submission" date="2021-03" db="EMBL/GenBank/DDBJ databases">
        <title>Genomic Encyclopedia of Type Strains, Phase IV (KMG-IV): sequencing the most valuable type-strain genomes for metagenomic binning, comparative biology and taxonomic classification.</title>
        <authorList>
            <person name="Goeker M."/>
        </authorList>
    </citation>
    <scope>NUCLEOTIDE SEQUENCE [LARGE SCALE GENOMIC DNA]</scope>
    <source>
        <strain evidence="1 2">DSM 14349</strain>
    </source>
</reference>
<dbReference type="EMBL" id="JAGGKG010000037">
    <property type="protein sequence ID" value="MBP1907795.1"/>
    <property type="molecule type" value="Genomic_DNA"/>
</dbReference>
<accession>A0ABS4FZ33</accession>
<proteinExistence type="predicted"/>
<name>A0ABS4FZ33_9BACL</name>
<dbReference type="RefSeq" id="WP_210091371.1">
    <property type="nucleotide sequence ID" value="NZ_JAGGKG010000037.1"/>
</dbReference>
<comment type="caution">
    <text evidence="1">The sequence shown here is derived from an EMBL/GenBank/DDBJ whole genome shotgun (WGS) entry which is preliminary data.</text>
</comment>
<evidence type="ECO:0000313" key="2">
    <source>
        <dbReference type="Proteomes" id="UP001519272"/>
    </source>
</evidence>
<sequence>MVISKEQYAIARSNGISNDTTYNRVYNCGWDVEKAITKPVRKKVDVDYPEGLEKNGISKSAYYARIKKGWEPERAATEPYKESSRKALKMVHEKNRKYPKKYVKLAIQNGLTYEIFANRMRAGWKLEDAATKTKGTKLRKIRNEKIDYRR</sequence>
<organism evidence="1 2">
    <name type="scientific">Paenibacillus turicensis</name>
    <dbReference type="NCBI Taxonomy" id="160487"/>
    <lineage>
        <taxon>Bacteria</taxon>
        <taxon>Bacillati</taxon>
        <taxon>Bacillota</taxon>
        <taxon>Bacilli</taxon>
        <taxon>Bacillales</taxon>
        <taxon>Paenibacillaceae</taxon>
        <taxon>Paenibacillus</taxon>
    </lineage>
</organism>
<gene>
    <name evidence="1" type="ORF">J2Z32_004484</name>
</gene>
<keyword evidence="2" id="KW-1185">Reference proteome</keyword>
<dbReference type="Proteomes" id="UP001519272">
    <property type="component" value="Unassembled WGS sequence"/>
</dbReference>
<evidence type="ECO:0000313" key="1">
    <source>
        <dbReference type="EMBL" id="MBP1907795.1"/>
    </source>
</evidence>
<protein>
    <submittedName>
        <fullName evidence="1">Uncharacterized protein</fullName>
    </submittedName>
</protein>